<name>A0AA38G0D1_TAXCH</name>
<dbReference type="InterPro" id="IPR011230">
    <property type="entry name" value="PAP14/16/28/29"/>
</dbReference>
<protein>
    <recommendedName>
        <fullName evidence="1">Calcineurin-like phosphoesterase domain-containing protein</fullName>
    </recommendedName>
</protein>
<sequence length="391" mass="43498">MPPSANSFRCRNCIQIMFLCFHGTVVLGTNAPFTKILGFASTNSSFRIAIFADLHFGESASTDWGPLQDQNSTRVMSNVLHTENPDFVVYLGDVLTANNIPIKNATKYWEQAVWPTRSKNIPWASVFGNHDDMAFEWPQEWFGNLGVPSIQCSDSSLATDSPVSAPGSDQMADCYFQGTTRVELLETDAQHDLSHSLYGPESLWPSVSNYVLEIASYKHPKSPAALLYFIDSGGGSYPEVISNSQARWFQQTSAKRNPSSRIPEIIFWHIPSQAYKQIAPQPGCPIKDPCVGSINLESVASQEAEWGIMDILTDRTSVKAVFSGHNHGLDWCCPYKNLWLCFARHTGYGGYGTWPRGARILKLTEEPFELKSWIRMEDGTTHSHTILASAS</sequence>
<accession>A0AA38G0D1</accession>
<dbReference type="Pfam" id="PF00149">
    <property type="entry name" value="Metallophos"/>
    <property type="match status" value="1"/>
</dbReference>
<organism evidence="2 3">
    <name type="scientific">Taxus chinensis</name>
    <name type="common">Chinese yew</name>
    <name type="synonym">Taxus wallichiana var. chinensis</name>
    <dbReference type="NCBI Taxonomy" id="29808"/>
    <lineage>
        <taxon>Eukaryota</taxon>
        <taxon>Viridiplantae</taxon>
        <taxon>Streptophyta</taxon>
        <taxon>Embryophyta</taxon>
        <taxon>Tracheophyta</taxon>
        <taxon>Spermatophyta</taxon>
        <taxon>Pinopsida</taxon>
        <taxon>Pinidae</taxon>
        <taxon>Conifers II</taxon>
        <taxon>Cupressales</taxon>
        <taxon>Taxaceae</taxon>
        <taxon>Taxus</taxon>
    </lineage>
</organism>
<dbReference type="PIRSF" id="PIRSF030250">
    <property type="entry name" value="Ptase_At2g46880"/>
    <property type="match status" value="1"/>
</dbReference>
<dbReference type="PANTHER" id="PTHR32440">
    <property type="entry name" value="PHOSPHATASE DCR2-RELATED-RELATED"/>
    <property type="match status" value="1"/>
</dbReference>
<dbReference type="AlphaFoldDB" id="A0AA38G0D1"/>
<feature type="domain" description="Calcineurin-like phosphoesterase" evidence="1">
    <location>
        <begin position="46"/>
        <end position="327"/>
    </location>
</feature>
<evidence type="ECO:0000313" key="2">
    <source>
        <dbReference type="EMBL" id="KAH9313887.1"/>
    </source>
</evidence>
<evidence type="ECO:0000259" key="1">
    <source>
        <dbReference type="Pfam" id="PF00149"/>
    </source>
</evidence>
<dbReference type="SUPFAM" id="SSF56300">
    <property type="entry name" value="Metallo-dependent phosphatases"/>
    <property type="match status" value="1"/>
</dbReference>
<proteinExistence type="predicted"/>
<dbReference type="GO" id="GO:0016788">
    <property type="term" value="F:hydrolase activity, acting on ester bonds"/>
    <property type="evidence" value="ECO:0007669"/>
    <property type="project" value="TreeGrafter"/>
</dbReference>
<gene>
    <name evidence="2" type="ORF">KI387_022514</name>
</gene>
<dbReference type="InterPro" id="IPR004843">
    <property type="entry name" value="Calcineurin-like_PHP"/>
</dbReference>
<reference evidence="2 3" key="1">
    <citation type="journal article" date="2021" name="Nat. Plants">
        <title>The Taxus genome provides insights into paclitaxel biosynthesis.</title>
        <authorList>
            <person name="Xiong X."/>
            <person name="Gou J."/>
            <person name="Liao Q."/>
            <person name="Li Y."/>
            <person name="Zhou Q."/>
            <person name="Bi G."/>
            <person name="Li C."/>
            <person name="Du R."/>
            <person name="Wang X."/>
            <person name="Sun T."/>
            <person name="Guo L."/>
            <person name="Liang H."/>
            <person name="Lu P."/>
            <person name="Wu Y."/>
            <person name="Zhang Z."/>
            <person name="Ro D.K."/>
            <person name="Shang Y."/>
            <person name="Huang S."/>
            <person name="Yan J."/>
        </authorList>
    </citation>
    <scope>NUCLEOTIDE SEQUENCE [LARGE SCALE GENOMIC DNA]</scope>
    <source>
        <strain evidence="2">Ta-2019</strain>
    </source>
</reference>
<dbReference type="PANTHER" id="PTHR32440:SF11">
    <property type="entry name" value="METALLOPHOSPHOESTERASE DOMAIN-CONTAINING PROTEIN"/>
    <property type="match status" value="1"/>
</dbReference>
<dbReference type="CDD" id="cd07383">
    <property type="entry name" value="MPP_Dcr2"/>
    <property type="match status" value="1"/>
</dbReference>
<dbReference type="Proteomes" id="UP000824469">
    <property type="component" value="Unassembled WGS sequence"/>
</dbReference>
<dbReference type="GO" id="GO:0005737">
    <property type="term" value="C:cytoplasm"/>
    <property type="evidence" value="ECO:0007669"/>
    <property type="project" value="TreeGrafter"/>
</dbReference>
<dbReference type="Gene3D" id="3.60.21.10">
    <property type="match status" value="1"/>
</dbReference>
<dbReference type="OMA" id="TYWVPVY"/>
<dbReference type="InterPro" id="IPR029052">
    <property type="entry name" value="Metallo-depent_PP-like"/>
</dbReference>
<comment type="caution">
    <text evidence="2">The sequence shown here is derived from an EMBL/GenBank/DDBJ whole genome shotgun (WGS) entry which is preliminary data.</text>
</comment>
<dbReference type="EMBL" id="JAHRHJ020000005">
    <property type="protein sequence ID" value="KAH9313887.1"/>
    <property type="molecule type" value="Genomic_DNA"/>
</dbReference>
<evidence type="ECO:0000313" key="3">
    <source>
        <dbReference type="Proteomes" id="UP000824469"/>
    </source>
</evidence>
<keyword evidence="3" id="KW-1185">Reference proteome</keyword>